<dbReference type="EMBL" id="DF237547">
    <property type="protein sequence ID" value="GAQ90087.1"/>
    <property type="molecule type" value="Genomic_DNA"/>
</dbReference>
<protein>
    <submittedName>
        <fullName evidence="2">Uncharacterized protein</fullName>
    </submittedName>
</protein>
<name>A0A1Y1IN96_KLENI</name>
<evidence type="ECO:0000256" key="1">
    <source>
        <dbReference type="SAM" id="MobiDB-lite"/>
    </source>
</evidence>
<reference evidence="2 3" key="1">
    <citation type="journal article" date="2014" name="Nat. Commun.">
        <title>Klebsormidium flaccidum genome reveals primary factors for plant terrestrial adaptation.</title>
        <authorList>
            <person name="Hori K."/>
            <person name="Maruyama F."/>
            <person name="Fujisawa T."/>
            <person name="Togashi T."/>
            <person name="Yamamoto N."/>
            <person name="Seo M."/>
            <person name="Sato S."/>
            <person name="Yamada T."/>
            <person name="Mori H."/>
            <person name="Tajima N."/>
            <person name="Moriyama T."/>
            <person name="Ikeuchi M."/>
            <person name="Watanabe M."/>
            <person name="Wada H."/>
            <person name="Kobayashi K."/>
            <person name="Saito M."/>
            <person name="Masuda T."/>
            <person name="Sasaki-Sekimoto Y."/>
            <person name="Mashiguchi K."/>
            <person name="Awai K."/>
            <person name="Shimojima M."/>
            <person name="Masuda S."/>
            <person name="Iwai M."/>
            <person name="Nobusawa T."/>
            <person name="Narise T."/>
            <person name="Kondo S."/>
            <person name="Saito H."/>
            <person name="Sato R."/>
            <person name="Murakawa M."/>
            <person name="Ihara Y."/>
            <person name="Oshima-Yamada Y."/>
            <person name="Ohtaka K."/>
            <person name="Satoh M."/>
            <person name="Sonobe K."/>
            <person name="Ishii M."/>
            <person name="Ohtani R."/>
            <person name="Kanamori-Sato M."/>
            <person name="Honoki R."/>
            <person name="Miyazaki D."/>
            <person name="Mochizuki H."/>
            <person name="Umetsu J."/>
            <person name="Higashi K."/>
            <person name="Shibata D."/>
            <person name="Kamiya Y."/>
            <person name="Sato N."/>
            <person name="Nakamura Y."/>
            <person name="Tabata S."/>
            <person name="Ida S."/>
            <person name="Kurokawa K."/>
            <person name="Ohta H."/>
        </authorList>
    </citation>
    <scope>NUCLEOTIDE SEQUENCE [LARGE SCALE GENOMIC DNA]</scope>
    <source>
        <strain evidence="2 3">NIES-2285</strain>
    </source>
</reference>
<sequence length="308" mass="34038">MFKSAILCSPLNFGTDRRSSAFGGRAQIRSSLQGAATCPPNRRCSKTEQSAKRSKSASDLIPRNGALERNNGEEWCQTFLLLAANLAGVLLQKLGGGGNGREDGPKLRELQNASRGTRARSLLRGLLAVGIAEIRHIPGVMLQLFLGPYERIHFFYEGTSDTYIHNHRLPFWTACLAGGYEESLYEVSSREGGEHFRCKREPGGRLSAAYTAPGKVIKVKTRAHAPGHVMCVRSEQFHAVRVKARSTLTYAEYDASLPTSEVFVLSNRRIMEMEAEEEQATRPATLSERAKFALRLVRQIKELVGSEA</sequence>
<dbReference type="Proteomes" id="UP000054558">
    <property type="component" value="Unassembled WGS sequence"/>
</dbReference>
<gene>
    <name evidence="2" type="ORF">KFL_005980020</name>
</gene>
<keyword evidence="3" id="KW-1185">Reference proteome</keyword>
<proteinExistence type="predicted"/>
<accession>A0A1Y1IN96</accession>
<feature type="region of interest" description="Disordered" evidence="1">
    <location>
        <begin position="35"/>
        <end position="65"/>
    </location>
</feature>
<organism evidence="2 3">
    <name type="scientific">Klebsormidium nitens</name>
    <name type="common">Green alga</name>
    <name type="synonym">Ulothrix nitens</name>
    <dbReference type="NCBI Taxonomy" id="105231"/>
    <lineage>
        <taxon>Eukaryota</taxon>
        <taxon>Viridiplantae</taxon>
        <taxon>Streptophyta</taxon>
        <taxon>Klebsormidiophyceae</taxon>
        <taxon>Klebsormidiales</taxon>
        <taxon>Klebsormidiaceae</taxon>
        <taxon>Klebsormidium</taxon>
    </lineage>
</organism>
<evidence type="ECO:0000313" key="2">
    <source>
        <dbReference type="EMBL" id="GAQ90087.1"/>
    </source>
</evidence>
<evidence type="ECO:0000313" key="3">
    <source>
        <dbReference type="Proteomes" id="UP000054558"/>
    </source>
</evidence>
<dbReference type="AlphaFoldDB" id="A0A1Y1IN96"/>